<proteinExistence type="predicted"/>
<comment type="caution">
    <text evidence="1">The sequence shown here is derived from an EMBL/GenBank/DDBJ whole genome shotgun (WGS) entry which is preliminary data.</text>
</comment>
<organism evidence="1 2">
    <name type="scientific">candidate division WWE3 bacterium GW2011_GWC2_41_23</name>
    <dbReference type="NCBI Taxonomy" id="1619123"/>
    <lineage>
        <taxon>Bacteria</taxon>
        <taxon>Katanobacteria</taxon>
    </lineage>
</organism>
<evidence type="ECO:0000313" key="1">
    <source>
        <dbReference type="EMBL" id="KKS02984.1"/>
    </source>
</evidence>
<dbReference type="AlphaFoldDB" id="A0A0G0VPZ9"/>
<dbReference type="EMBL" id="LCBB01000007">
    <property type="protein sequence ID" value="KKS02984.1"/>
    <property type="molecule type" value="Genomic_DNA"/>
</dbReference>
<reference evidence="1 2" key="1">
    <citation type="journal article" date="2015" name="Nature">
        <title>rRNA introns, odd ribosomes, and small enigmatic genomes across a large radiation of phyla.</title>
        <authorList>
            <person name="Brown C.T."/>
            <person name="Hug L.A."/>
            <person name="Thomas B.C."/>
            <person name="Sharon I."/>
            <person name="Castelle C.J."/>
            <person name="Singh A."/>
            <person name="Wilkins M.J."/>
            <person name="Williams K.H."/>
            <person name="Banfield J.F."/>
        </authorList>
    </citation>
    <scope>NUCLEOTIDE SEQUENCE [LARGE SCALE GENOMIC DNA]</scope>
</reference>
<dbReference type="Proteomes" id="UP000033947">
    <property type="component" value="Unassembled WGS sequence"/>
</dbReference>
<sequence length="70" mass="8426">MEMNFNKPENLDVFRRVLTNELSRLICENEKFWVYMGNIRHNKTLTPEEKTAINELTFLLHLWGVAHHIE</sequence>
<accession>A0A0G0VPZ9</accession>
<evidence type="ECO:0000313" key="2">
    <source>
        <dbReference type="Proteomes" id="UP000033947"/>
    </source>
</evidence>
<protein>
    <submittedName>
        <fullName evidence="1">Uncharacterized protein</fullName>
    </submittedName>
</protein>
<name>A0A0G0VPZ9_UNCKA</name>
<gene>
    <name evidence="1" type="ORF">UU55_C0007G0029</name>
</gene>